<dbReference type="Proteomes" id="UP000324222">
    <property type="component" value="Unassembled WGS sequence"/>
</dbReference>
<feature type="region of interest" description="Disordered" evidence="1">
    <location>
        <begin position="1"/>
        <end position="26"/>
    </location>
</feature>
<evidence type="ECO:0000313" key="3">
    <source>
        <dbReference type="Proteomes" id="UP000324222"/>
    </source>
</evidence>
<protein>
    <submittedName>
        <fullName evidence="2">Uncharacterized protein</fullName>
    </submittedName>
</protein>
<organism evidence="2 3">
    <name type="scientific">Portunus trituberculatus</name>
    <name type="common">Swimming crab</name>
    <name type="synonym">Neptunus trituberculatus</name>
    <dbReference type="NCBI Taxonomy" id="210409"/>
    <lineage>
        <taxon>Eukaryota</taxon>
        <taxon>Metazoa</taxon>
        <taxon>Ecdysozoa</taxon>
        <taxon>Arthropoda</taxon>
        <taxon>Crustacea</taxon>
        <taxon>Multicrustacea</taxon>
        <taxon>Malacostraca</taxon>
        <taxon>Eumalacostraca</taxon>
        <taxon>Eucarida</taxon>
        <taxon>Decapoda</taxon>
        <taxon>Pleocyemata</taxon>
        <taxon>Brachyura</taxon>
        <taxon>Eubrachyura</taxon>
        <taxon>Portunoidea</taxon>
        <taxon>Portunidae</taxon>
        <taxon>Portuninae</taxon>
        <taxon>Portunus</taxon>
    </lineage>
</organism>
<evidence type="ECO:0000313" key="2">
    <source>
        <dbReference type="EMBL" id="MPC77466.1"/>
    </source>
</evidence>
<proteinExistence type="predicted"/>
<evidence type="ECO:0000256" key="1">
    <source>
        <dbReference type="SAM" id="MobiDB-lite"/>
    </source>
</evidence>
<dbReference type="AlphaFoldDB" id="A0A5B7I6D2"/>
<sequence length="26" mass="2930">MRSAHWQGHGSPAVWRGTALIGRQRN</sequence>
<dbReference type="EMBL" id="VSRR010045923">
    <property type="protein sequence ID" value="MPC77466.1"/>
    <property type="molecule type" value="Genomic_DNA"/>
</dbReference>
<keyword evidence="3" id="KW-1185">Reference proteome</keyword>
<gene>
    <name evidence="2" type="ORF">E2C01_071920</name>
</gene>
<name>A0A5B7I6D2_PORTR</name>
<accession>A0A5B7I6D2</accession>
<reference evidence="2 3" key="1">
    <citation type="submission" date="2019-05" db="EMBL/GenBank/DDBJ databases">
        <title>Another draft genome of Portunus trituberculatus and its Hox gene families provides insights of decapod evolution.</title>
        <authorList>
            <person name="Jeong J.-H."/>
            <person name="Song I."/>
            <person name="Kim S."/>
            <person name="Choi T."/>
            <person name="Kim D."/>
            <person name="Ryu S."/>
            <person name="Kim W."/>
        </authorList>
    </citation>
    <scope>NUCLEOTIDE SEQUENCE [LARGE SCALE GENOMIC DNA]</scope>
    <source>
        <tissue evidence="2">Muscle</tissue>
    </source>
</reference>
<comment type="caution">
    <text evidence="2">The sequence shown here is derived from an EMBL/GenBank/DDBJ whole genome shotgun (WGS) entry which is preliminary data.</text>
</comment>